<feature type="domain" description="Disease resistance protein winged helix" evidence="10">
    <location>
        <begin position="438"/>
        <end position="508"/>
    </location>
</feature>
<evidence type="ECO:0000259" key="8">
    <source>
        <dbReference type="Pfam" id="PF00931"/>
    </source>
</evidence>
<keyword evidence="5" id="KW-0611">Plant defense</keyword>
<evidence type="ECO:0000256" key="4">
    <source>
        <dbReference type="ARBA" id="ARBA00022741"/>
    </source>
</evidence>
<dbReference type="Proteomes" id="UP000652761">
    <property type="component" value="Unassembled WGS sequence"/>
</dbReference>
<evidence type="ECO:0000259" key="9">
    <source>
        <dbReference type="Pfam" id="PF18052"/>
    </source>
</evidence>
<dbReference type="Pfam" id="PF18052">
    <property type="entry name" value="Rx_N"/>
    <property type="match status" value="1"/>
</dbReference>
<feature type="domain" description="Disease resistance R13L4/SHOC-2-like LRR" evidence="11">
    <location>
        <begin position="587"/>
        <end position="849"/>
    </location>
</feature>
<dbReference type="AlphaFoldDB" id="A0A843UB14"/>
<dbReference type="InterPro" id="IPR055414">
    <property type="entry name" value="LRR_R13L4/SHOC2-like"/>
</dbReference>
<evidence type="ECO:0000313" key="12">
    <source>
        <dbReference type="EMBL" id="MQL79327.1"/>
    </source>
</evidence>
<comment type="caution">
    <text evidence="12">The sequence shown here is derived from an EMBL/GenBank/DDBJ whole genome shotgun (WGS) entry which is preliminary data.</text>
</comment>
<evidence type="ECO:0000256" key="3">
    <source>
        <dbReference type="ARBA" id="ARBA00022737"/>
    </source>
</evidence>
<evidence type="ECO:0000256" key="1">
    <source>
        <dbReference type="ARBA" id="ARBA00008894"/>
    </source>
</evidence>
<evidence type="ECO:0000313" key="13">
    <source>
        <dbReference type="Proteomes" id="UP000652761"/>
    </source>
</evidence>
<comment type="similarity">
    <text evidence="1">Belongs to the disease resistance NB-LRR family.</text>
</comment>
<protein>
    <submittedName>
        <fullName evidence="12">Uncharacterized protein</fullName>
    </submittedName>
</protein>
<dbReference type="Pfam" id="PF23598">
    <property type="entry name" value="LRR_14"/>
    <property type="match status" value="1"/>
</dbReference>
<evidence type="ECO:0000256" key="6">
    <source>
        <dbReference type="ARBA" id="ARBA00022840"/>
    </source>
</evidence>
<dbReference type="GO" id="GO:0006952">
    <property type="term" value="P:defense response"/>
    <property type="evidence" value="ECO:0007669"/>
    <property type="project" value="UniProtKB-KW"/>
</dbReference>
<dbReference type="SUPFAM" id="SSF52058">
    <property type="entry name" value="L domain-like"/>
    <property type="match status" value="1"/>
</dbReference>
<accession>A0A843UB14</accession>
<dbReference type="InterPro" id="IPR042197">
    <property type="entry name" value="Apaf_helical"/>
</dbReference>
<dbReference type="PANTHER" id="PTHR36766:SF40">
    <property type="entry name" value="DISEASE RESISTANCE PROTEIN RGA3"/>
    <property type="match status" value="1"/>
</dbReference>
<dbReference type="InterPro" id="IPR032675">
    <property type="entry name" value="LRR_dom_sf"/>
</dbReference>
<evidence type="ECO:0000259" key="10">
    <source>
        <dbReference type="Pfam" id="PF23559"/>
    </source>
</evidence>
<dbReference type="Gene3D" id="1.10.10.10">
    <property type="entry name" value="Winged helix-like DNA-binding domain superfamily/Winged helix DNA-binding domain"/>
    <property type="match status" value="1"/>
</dbReference>
<dbReference type="Gene3D" id="1.10.8.430">
    <property type="entry name" value="Helical domain of apoptotic protease-activating factors"/>
    <property type="match status" value="1"/>
</dbReference>
<dbReference type="Gene3D" id="3.40.50.300">
    <property type="entry name" value="P-loop containing nucleotide triphosphate hydrolases"/>
    <property type="match status" value="1"/>
</dbReference>
<feature type="domain" description="NB-ARC" evidence="8">
    <location>
        <begin position="187"/>
        <end position="354"/>
    </location>
</feature>
<evidence type="ECO:0000256" key="7">
    <source>
        <dbReference type="SAM" id="MobiDB-lite"/>
    </source>
</evidence>
<feature type="region of interest" description="Disordered" evidence="7">
    <location>
        <begin position="97"/>
        <end position="121"/>
    </location>
</feature>
<keyword evidence="3" id="KW-0677">Repeat</keyword>
<dbReference type="InterPro" id="IPR036388">
    <property type="entry name" value="WH-like_DNA-bd_sf"/>
</dbReference>
<proteinExistence type="inferred from homology"/>
<dbReference type="OrthoDB" id="2973320at2759"/>
<dbReference type="InterPro" id="IPR027417">
    <property type="entry name" value="P-loop_NTPase"/>
</dbReference>
<dbReference type="InterPro" id="IPR002182">
    <property type="entry name" value="NB-ARC"/>
</dbReference>
<name>A0A843UB14_COLES</name>
<evidence type="ECO:0000259" key="11">
    <source>
        <dbReference type="Pfam" id="PF23598"/>
    </source>
</evidence>
<dbReference type="Pfam" id="PF00931">
    <property type="entry name" value="NB-ARC"/>
    <property type="match status" value="1"/>
</dbReference>
<sequence>MGWPELRSKVSLLSGFPDDLYDRALGWAISVVQSEFSLQQDLEKHLADLNRTQKRISAMLKDAEERRIIQEEAVLLWLTELQHVALDAEDINDEFMSRLPRPSSSREPPLRLLRDSPAPPRKAPLIKEIEERYDRIAKDKKRLRLHSVEAPIRPSREAEAPSTAAATLPCDSNSQLQVILARDGDTQELLPLLQSNAGLQVIPIFGMAGLGKTTLARLVFNDGSVRTYFGQNRIWICTTKGFDVVRITREILECLTGEACNLTNFNLMQCKVREHLIGNPFLLVLDDVRDDGPPCWDYLRVCLPAGEEGGRVLITTRCEDVARRMGTIIGRSGRLNGLSKAHCLQLLESRAFPNGGAGRLPRLRKIGEQIAERCQGSPLAAISLGGLLQNVSDETEWRSVLRETAEFAQAHNDILPQLKLAYDYLPLHLKKCFAFCAIFPDGYLFDKDVLVRMWIAEGFVERRGGRRLETMGSQYFEKLLWMSFFQVSDRSPRQKLQYIIPSLFHEVAESVAKNECFRMVDNMPRPPEVWENARHTLLLSNKDVTVDFTGFHRYKRLRTFSLKGAGDGINGMTKPQAGIRKLPSDLFQKLKCIRVLDLSDCTITELPDSIGELKLVRYLGLCNTWIEWLPESVATLCNLQTLDLNNCYKLRKLPEGTSNLVNLRHLGLHLDLHKGSNLISMPPGIGNLTCLETLHRFIVGTGNGCGLSEIKDLSLRGELWISRLENAAIQDATDANLCDKNYISTITLQWTDRDQQQTVQQVDRGNSWHLGEGGMPQLSELCISHCPMLVDMPPLPAPLKKLAVKNCGRLLSLPMVLIPTLEDLIVEACDPRILDMVGQFTCLSSLTVSQVASLPDMQEGFFEPLTSLKRLEIAGCKDLASIAGAEGFLNSLEYLRISSCPQLKSISSQRLPANLKDLRLSHCPKLSSMPWDLYNLASLQHLEIHDIPRLMSLPREGVPPSLQYLAISRCPFLAWRCRKDQGGDWHKIRDVFYMEIDFKGE</sequence>
<dbReference type="GO" id="GO:0005524">
    <property type="term" value="F:ATP binding"/>
    <property type="evidence" value="ECO:0007669"/>
    <property type="project" value="UniProtKB-KW"/>
</dbReference>
<dbReference type="GO" id="GO:0043531">
    <property type="term" value="F:ADP binding"/>
    <property type="evidence" value="ECO:0007669"/>
    <property type="project" value="InterPro"/>
</dbReference>
<evidence type="ECO:0000256" key="5">
    <source>
        <dbReference type="ARBA" id="ARBA00022821"/>
    </source>
</evidence>
<evidence type="ECO:0000256" key="2">
    <source>
        <dbReference type="ARBA" id="ARBA00022614"/>
    </source>
</evidence>
<keyword evidence="6" id="KW-0067">ATP-binding</keyword>
<dbReference type="EMBL" id="NMUH01000449">
    <property type="protein sequence ID" value="MQL79327.1"/>
    <property type="molecule type" value="Genomic_DNA"/>
</dbReference>
<dbReference type="InterPro" id="IPR041118">
    <property type="entry name" value="Rx_N"/>
</dbReference>
<reference evidence="12" key="1">
    <citation type="submission" date="2017-07" db="EMBL/GenBank/DDBJ databases">
        <title>Taro Niue Genome Assembly and Annotation.</title>
        <authorList>
            <person name="Atibalentja N."/>
            <person name="Keating K."/>
            <person name="Fields C.J."/>
        </authorList>
    </citation>
    <scope>NUCLEOTIDE SEQUENCE</scope>
    <source>
        <strain evidence="12">Niue_2</strain>
        <tissue evidence="12">Leaf</tissue>
    </source>
</reference>
<dbReference type="InterPro" id="IPR058922">
    <property type="entry name" value="WHD_DRP"/>
</dbReference>
<keyword evidence="4" id="KW-0547">Nucleotide-binding</keyword>
<feature type="compositionally biased region" description="Low complexity" evidence="7">
    <location>
        <begin position="97"/>
        <end position="107"/>
    </location>
</feature>
<dbReference type="PANTHER" id="PTHR36766">
    <property type="entry name" value="PLANT BROAD-SPECTRUM MILDEW RESISTANCE PROTEIN RPW8"/>
    <property type="match status" value="1"/>
</dbReference>
<dbReference type="GO" id="GO:0051707">
    <property type="term" value="P:response to other organism"/>
    <property type="evidence" value="ECO:0007669"/>
    <property type="project" value="UniProtKB-ARBA"/>
</dbReference>
<feature type="domain" description="Disease resistance N-terminal" evidence="9">
    <location>
        <begin position="29"/>
        <end position="104"/>
    </location>
</feature>
<dbReference type="Pfam" id="PF23559">
    <property type="entry name" value="WHD_DRP"/>
    <property type="match status" value="1"/>
</dbReference>
<keyword evidence="2" id="KW-0433">Leucine-rich repeat</keyword>
<dbReference type="PRINTS" id="PR00364">
    <property type="entry name" value="DISEASERSIST"/>
</dbReference>
<gene>
    <name evidence="12" type="ORF">Taro_011774</name>
</gene>
<dbReference type="Gene3D" id="1.20.5.4130">
    <property type="match status" value="1"/>
</dbReference>
<keyword evidence="13" id="KW-1185">Reference proteome</keyword>
<organism evidence="12 13">
    <name type="scientific">Colocasia esculenta</name>
    <name type="common">Wild taro</name>
    <name type="synonym">Arum esculentum</name>
    <dbReference type="NCBI Taxonomy" id="4460"/>
    <lineage>
        <taxon>Eukaryota</taxon>
        <taxon>Viridiplantae</taxon>
        <taxon>Streptophyta</taxon>
        <taxon>Embryophyta</taxon>
        <taxon>Tracheophyta</taxon>
        <taxon>Spermatophyta</taxon>
        <taxon>Magnoliopsida</taxon>
        <taxon>Liliopsida</taxon>
        <taxon>Araceae</taxon>
        <taxon>Aroideae</taxon>
        <taxon>Colocasieae</taxon>
        <taxon>Colocasia</taxon>
    </lineage>
</organism>
<dbReference type="Gene3D" id="3.80.10.10">
    <property type="entry name" value="Ribonuclease Inhibitor"/>
    <property type="match status" value="3"/>
</dbReference>
<dbReference type="SUPFAM" id="SSF52540">
    <property type="entry name" value="P-loop containing nucleoside triphosphate hydrolases"/>
    <property type="match status" value="1"/>
</dbReference>